<dbReference type="AlphaFoldDB" id="A0A7W6EIZ7"/>
<accession>A0A7W6EIZ7</accession>
<dbReference type="EMBL" id="JACICC010000030">
    <property type="protein sequence ID" value="MBB3811625.1"/>
    <property type="molecule type" value="Genomic_DNA"/>
</dbReference>
<evidence type="ECO:0000313" key="2">
    <source>
        <dbReference type="EMBL" id="MBB3811625.1"/>
    </source>
</evidence>
<dbReference type="Proteomes" id="UP000537592">
    <property type="component" value="Unassembled WGS sequence"/>
</dbReference>
<name>A0A7W6EIZ7_9HYPH</name>
<dbReference type="RefSeq" id="WP_183755014.1">
    <property type="nucleotide sequence ID" value="NZ_JACICC010000030.1"/>
</dbReference>
<protein>
    <submittedName>
        <fullName evidence="2">Type IV secretory pathway VirD2 relaxase</fullName>
    </submittedName>
</protein>
<feature type="compositionally biased region" description="Basic and acidic residues" evidence="1">
    <location>
        <begin position="1"/>
        <end position="11"/>
    </location>
</feature>
<reference evidence="2 3" key="1">
    <citation type="submission" date="2020-08" db="EMBL/GenBank/DDBJ databases">
        <title>Genomic Encyclopedia of Type Strains, Phase IV (KMG-IV): sequencing the most valuable type-strain genomes for metagenomic binning, comparative biology and taxonomic classification.</title>
        <authorList>
            <person name="Goeker M."/>
        </authorList>
    </citation>
    <scope>NUCLEOTIDE SEQUENCE [LARGE SCALE GENOMIC DNA]</scope>
    <source>
        <strain evidence="2 3">DSM 28760</strain>
    </source>
</reference>
<gene>
    <name evidence="2" type="ORF">FHS81_003741</name>
</gene>
<organism evidence="2 3">
    <name type="scientific">Pseudochelatococcus contaminans</name>
    <dbReference type="NCBI Taxonomy" id="1538103"/>
    <lineage>
        <taxon>Bacteria</taxon>
        <taxon>Pseudomonadati</taxon>
        <taxon>Pseudomonadota</taxon>
        <taxon>Alphaproteobacteria</taxon>
        <taxon>Hyphomicrobiales</taxon>
        <taxon>Chelatococcaceae</taxon>
        <taxon>Pseudochelatococcus</taxon>
    </lineage>
</organism>
<proteinExistence type="predicted"/>
<keyword evidence="3" id="KW-1185">Reference proteome</keyword>
<evidence type="ECO:0000256" key="1">
    <source>
        <dbReference type="SAM" id="MobiDB-lite"/>
    </source>
</evidence>
<comment type="caution">
    <text evidence="2">The sequence shown here is derived from an EMBL/GenBank/DDBJ whole genome shotgun (WGS) entry which is preliminary data.</text>
</comment>
<sequence length="664" mass="73239">MTDRRDDDFRVRPSAPKNRGKGQGQSFVSKVLKQAGKASSGKSAVRCPGTSGSGQRAGQRPGARLGRGHTAARFAGAKLTPMSRRVTIKTMLVNQRNASPQSLAKHLRYIERDGAGRDGEPGRAYGPQTDEADLDAFKDRAADDRHHFRFIVSPEDGAELDDLRTYTRHLVNRMEADLGTRLDWVAVDHWNTDNPHTHLIVRGRDDTGKDLIIAGDYIAHGFRHRAAELATEWLGPRTELEIQQTLQREVEQERWTSLDRTLQREAGDDGRVQIERFNEPALQRKRLLLIGRLQRLQRLGLADETQPGTWAIHADAEQTLRALGERGDIIRTMQRAMSGQPRELAVFEPAGDARTVIGRVAAKGLADELHDRGYLVIDGVDGKAHYVALNARDELANYPTGAVVEVKGAADVRAADKNIAALASDGLYRADHHLAIEQDRATPGRDPQEVVAAHVRRLEALRRAGIAERVAEGLWKVPDDLADRGRQYDAQRLGGVAVELKSHLPIERQARVIGATWLDQQLIGGGRGLGDLGFGGDAKQAMQQRADFLEEQGLAQRRGQRVILARNLLGTLRNRELAQAAKDIAAETGLEHRPVADAQRVAGIYRRSVMLASGRYAMLDDGMGFSLVPWRPMIEQRLGQQIAATVRGGAFTWEVGRQRGPSVG</sequence>
<dbReference type="Pfam" id="PF11843">
    <property type="entry name" value="DUF3363"/>
    <property type="match status" value="1"/>
</dbReference>
<feature type="region of interest" description="Disordered" evidence="1">
    <location>
        <begin position="1"/>
        <end position="69"/>
    </location>
</feature>
<dbReference type="InterPro" id="IPR021795">
    <property type="entry name" value="DUF3363"/>
</dbReference>
<evidence type="ECO:0000313" key="3">
    <source>
        <dbReference type="Proteomes" id="UP000537592"/>
    </source>
</evidence>